<keyword evidence="2" id="KW-0732">Signal</keyword>
<name>A0A5J4WEE5_9EUKA</name>
<accession>A0A5J4WEE5</accession>
<sequence length="1040" mass="114114">MYFVIILTVLSALCKNFVTLPPAYSTVQEFAFEGNNTSFITHNALSTSIGLTSFKSINDICQQNVGKTKSVDDSKQKVQDVLDLNPCQGYEIILVDLDHYESVTINKTQYFPVLIKGGSKNKEENEIMTVWGVNTSSSRTITLMLSIECCIFKGLGSQVPVQRMIYGYNSSKSNAEIIVYNTTFENINLTNTGNGVVYIRIEGSNSVVIINESRFLNVSSTTYIEISGSNSKITINGKTIVDIIQEESMETSIMVAGILTMLKGCIFDVDQKGDGISSKQTIKGALAGNCTNLEGYKITLLNNEHYESVTINKTQDFPVLIKGGSKNKEENEIMTVWGVNTSSSRTITLMLSIECCIFKGLGSQVPVQRMIYGYNSSKSNAEIIVYNTTFENINLTNTGNGVVYIRIEGSNSVVIINESRFLNVSSTTYIEISGSNSKITINGKTIVDVLARECNDAEGYQITLLNTINYESVTINKPETNPVLITSEPMNDKNNIHTAWGVNTSSTRTITLLQGDLTIQNIEFIYFESTNKKQDEQDEVIWPWNAVIYAFDSNFSNRILSLSSCIFKGLGSKKSVSKMIYAYDVKKLKSISGQYKKPVIQSSAEQEQDSPLMIVSGNGKVQIDGFIITHSNDDGKQAIIETSGESDNQKKSPFLFAAGKQIVIINVTMEPTSFIGCSGIILDGENEITNHSLVLETSTFQVPNNKNGFQSILDTSNFTIVIFDSIFSGFFGTQTQNADEEDTCEWSTSAIHLKDGEINFGNTTFTGLGDGALFVGTGAQVKISQSSLLYGNKPSGTNGRMTNFQRNIVCDGEEDKKAELKAELVSFIEKGKEGEQDEVSINRWILINKKTCKLSGSIANEKHLLYIPLIDKIEVEQTADKTEIQVVITGSSLFGCGKIWLKVSGQSSTSQDMLALSYNFEGIVDVWTSDTKVTLLIPFDDEIVKVGNKILIQAFSGDTAEFASPVPSSKGGFIEAVEIKIIKEISIEEHPDPTDPDTTKPIEDSKGISTGALIGIIIGAVLIVAVIVIIVVISIYRFRD</sequence>
<dbReference type="EMBL" id="SNRW01002266">
    <property type="protein sequence ID" value="KAA6393328.1"/>
    <property type="molecule type" value="Genomic_DNA"/>
</dbReference>
<gene>
    <name evidence="3" type="ORF">EZS28_011144</name>
</gene>
<feature type="transmembrane region" description="Helical" evidence="1">
    <location>
        <begin position="1012"/>
        <end position="1036"/>
    </location>
</feature>
<keyword evidence="1" id="KW-0812">Transmembrane</keyword>
<evidence type="ECO:0000256" key="1">
    <source>
        <dbReference type="SAM" id="Phobius"/>
    </source>
</evidence>
<comment type="caution">
    <text evidence="3">The sequence shown here is derived from an EMBL/GenBank/DDBJ whole genome shotgun (WGS) entry which is preliminary data.</text>
</comment>
<reference evidence="3 4" key="1">
    <citation type="submission" date="2019-03" db="EMBL/GenBank/DDBJ databases">
        <title>Single cell metagenomics reveals metabolic interactions within the superorganism composed of flagellate Streblomastix strix and complex community of Bacteroidetes bacteria on its surface.</title>
        <authorList>
            <person name="Treitli S.C."/>
            <person name="Kolisko M."/>
            <person name="Husnik F."/>
            <person name="Keeling P."/>
            <person name="Hampl V."/>
        </authorList>
    </citation>
    <scope>NUCLEOTIDE SEQUENCE [LARGE SCALE GENOMIC DNA]</scope>
    <source>
        <strain evidence="3">ST1C</strain>
    </source>
</reference>
<keyword evidence="1" id="KW-1133">Transmembrane helix</keyword>
<feature type="chain" id="PRO_5023814802" evidence="2">
    <location>
        <begin position="20"/>
        <end position="1040"/>
    </location>
</feature>
<keyword evidence="1" id="KW-0472">Membrane</keyword>
<dbReference type="AlphaFoldDB" id="A0A5J4WEE5"/>
<feature type="signal peptide" evidence="2">
    <location>
        <begin position="1"/>
        <end position="19"/>
    </location>
</feature>
<proteinExistence type="predicted"/>
<evidence type="ECO:0000313" key="3">
    <source>
        <dbReference type="EMBL" id="KAA6393328.1"/>
    </source>
</evidence>
<evidence type="ECO:0000313" key="4">
    <source>
        <dbReference type="Proteomes" id="UP000324800"/>
    </source>
</evidence>
<evidence type="ECO:0000256" key="2">
    <source>
        <dbReference type="SAM" id="SignalP"/>
    </source>
</evidence>
<protein>
    <submittedName>
        <fullName evidence="3">Uncharacterized protein</fullName>
    </submittedName>
</protein>
<organism evidence="3 4">
    <name type="scientific">Streblomastix strix</name>
    <dbReference type="NCBI Taxonomy" id="222440"/>
    <lineage>
        <taxon>Eukaryota</taxon>
        <taxon>Metamonada</taxon>
        <taxon>Preaxostyla</taxon>
        <taxon>Oxymonadida</taxon>
        <taxon>Streblomastigidae</taxon>
        <taxon>Streblomastix</taxon>
    </lineage>
</organism>
<dbReference type="Proteomes" id="UP000324800">
    <property type="component" value="Unassembled WGS sequence"/>
</dbReference>